<comment type="subunit">
    <text evidence="3">Homodimer. Interacts with STEAP3. Interacts with TSC22D1; interaction results in the destabilization of TSC22D1 protein.</text>
</comment>
<evidence type="ECO:0000313" key="7">
    <source>
        <dbReference type="Proteomes" id="UP000002281"/>
    </source>
</evidence>
<dbReference type="AlphaFoldDB" id="F7D7D5"/>
<dbReference type="InParanoid" id="F7D7D5"/>
<dbReference type="PaxDb" id="9796-ENSECAP00000012604"/>
<comment type="similarity">
    <text evidence="4">Belongs to the TCTP family.</text>
</comment>
<dbReference type="GeneTree" id="ENSGT00390000006051"/>
<name>F7D7D5_HORSE</name>
<keyword evidence="7" id="KW-1185">Reference proteome</keyword>
<reference evidence="6" key="2">
    <citation type="submission" date="2025-08" db="UniProtKB">
        <authorList>
            <consortium name="Ensembl"/>
        </authorList>
    </citation>
    <scope>IDENTIFICATION</scope>
    <source>
        <strain evidence="6">Thoroughbred</strain>
    </source>
</reference>
<feature type="domain" description="TCTP" evidence="5">
    <location>
        <begin position="1"/>
        <end position="98"/>
    </location>
</feature>
<dbReference type="InterPro" id="IPR034737">
    <property type="entry name" value="TCTP"/>
</dbReference>
<dbReference type="InterPro" id="IPR011323">
    <property type="entry name" value="Mss4/transl-control_tumour"/>
</dbReference>
<dbReference type="PROSITE" id="PS51797">
    <property type="entry name" value="TCTP_3"/>
    <property type="match status" value="1"/>
</dbReference>
<dbReference type="Gene3D" id="2.170.150.10">
    <property type="entry name" value="Metal Binding Protein, Guanine Nucleotide Exchange Factor, Chain A"/>
    <property type="match status" value="2"/>
</dbReference>
<sequence length="98" mass="11513">MFSDIYKIQEIQDGLCLEVEGKMISRTQEAYKKSIRDYMKSIKAKLEEQRPERVKPFMTGAAEQIKHILSNFKNNQFFIGENMNPDGMVVLLDYCEDR</sequence>
<comment type="function">
    <text evidence="2">Involved in calcium binding and microtubule stabilization. Acts as a negative regulator of TSC22D1-mediated apoptosis, via interaction with and destabilization of TSC22D1 protein.</text>
</comment>
<dbReference type="SUPFAM" id="SSF51316">
    <property type="entry name" value="Mss4-like"/>
    <property type="match status" value="1"/>
</dbReference>
<dbReference type="Proteomes" id="UP000002281">
    <property type="component" value="Chromosome 2"/>
</dbReference>
<dbReference type="InterPro" id="IPR018103">
    <property type="entry name" value="Translation_control_tumour_CS"/>
</dbReference>
<dbReference type="Pfam" id="PF00838">
    <property type="entry name" value="TCTP"/>
    <property type="match status" value="1"/>
</dbReference>
<evidence type="ECO:0000313" key="6">
    <source>
        <dbReference type="Ensembl" id="ENSECAP00000012604.3"/>
    </source>
</evidence>
<evidence type="ECO:0000256" key="1">
    <source>
        <dbReference type="ARBA" id="ARBA00040832"/>
    </source>
</evidence>
<dbReference type="Ensembl" id="ENSECAT00000015660.3">
    <property type="protein sequence ID" value="ENSECAP00000012604.3"/>
    <property type="gene ID" value="ENSECAG00000014997.3"/>
</dbReference>
<evidence type="ECO:0000256" key="3">
    <source>
        <dbReference type="ARBA" id="ARBA00047116"/>
    </source>
</evidence>
<dbReference type="HOGENOM" id="CLU_095877_0_1_1"/>
<dbReference type="Bgee" id="ENSECAG00000014997">
    <property type="expression patterns" value="Expressed in gluteus medius and 22 other cell types or tissues"/>
</dbReference>
<dbReference type="STRING" id="9796.ENSECAP00000012604"/>
<evidence type="ECO:0000256" key="2">
    <source>
        <dbReference type="ARBA" id="ARBA00046053"/>
    </source>
</evidence>
<proteinExistence type="inferred from homology"/>
<dbReference type="PANTHER" id="PTHR11991">
    <property type="entry name" value="TRANSLATIONALLY CONTROLLED TUMOR PROTEIN-RELATED"/>
    <property type="match status" value="1"/>
</dbReference>
<evidence type="ECO:0000256" key="4">
    <source>
        <dbReference type="PROSITE-ProRule" id="PRU01133"/>
    </source>
</evidence>
<dbReference type="PROSITE" id="PS01003">
    <property type="entry name" value="TCTP_2"/>
    <property type="match status" value="1"/>
</dbReference>
<protein>
    <recommendedName>
        <fullName evidence="1">Translationally-controlled tumor protein</fullName>
    </recommendedName>
</protein>
<accession>F7D7D5</accession>
<dbReference type="InterPro" id="IPR018105">
    <property type="entry name" value="Translational_control_tumour_p"/>
</dbReference>
<organism evidence="6 7">
    <name type="scientific">Equus caballus</name>
    <name type="common">Horse</name>
    <dbReference type="NCBI Taxonomy" id="9796"/>
    <lineage>
        <taxon>Eukaryota</taxon>
        <taxon>Metazoa</taxon>
        <taxon>Chordata</taxon>
        <taxon>Craniata</taxon>
        <taxon>Vertebrata</taxon>
        <taxon>Euteleostomi</taxon>
        <taxon>Mammalia</taxon>
        <taxon>Eutheria</taxon>
        <taxon>Laurasiatheria</taxon>
        <taxon>Perissodactyla</taxon>
        <taxon>Equidae</taxon>
        <taxon>Equus</taxon>
    </lineage>
</organism>
<reference evidence="6" key="3">
    <citation type="submission" date="2025-09" db="UniProtKB">
        <authorList>
            <consortium name="Ensembl"/>
        </authorList>
    </citation>
    <scope>IDENTIFICATION</scope>
    <source>
        <strain evidence="6">Thoroughbred</strain>
    </source>
</reference>
<dbReference type="InterPro" id="IPR011057">
    <property type="entry name" value="Mss4-like_sf"/>
</dbReference>
<reference evidence="6 7" key="1">
    <citation type="journal article" date="2009" name="Science">
        <title>Genome sequence, comparative analysis, and population genetics of the domestic horse.</title>
        <authorList>
            <consortium name="Broad Institute Genome Sequencing Platform"/>
            <consortium name="Broad Institute Whole Genome Assembly Team"/>
            <person name="Wade C.M."/>
            <person name="Giulotto E."/>
            <person name="Sigurdsson S."/>
            <person name="Zoli M."/>
            <person name="Gnerre S."/>
            <person name="Imsland F."/>
            <person name="Lear T.L."/>
            <person name="Adelson D.L."/>
            <person name="Bailey E."/>
            <person name="Bellone R.R."/>
            <person name="Bloecker H."/>
            <person name="Distl O."/>
            <person name="Edgar R.C."/>
            <person name="Garber M."/>
            <person name="Leeb T."/>
            <person name="Mauceli E."/>
            <person name="MacLeod J.N."/>
            <person name="Penedo M.C.T."/>
            <person name="Raison J.M."/>
            <person name="Sharpe T."/>
            <person name="Vogel J."/>
            <person name="Andersson L."/>
            <person name="Antczak D.F."/>
            <person name="Biagi T."/>
            <person name="Binns M.M."/>
            <person name="Chowdhary B.P."/>
            <person name="Coleman S.J."/>
            <person name="Della Valle G."/>
            <person name="Fryc S."/>
            <person name="Guerin G."/>
            <person name="Hasegawa T."/>
            <person name="Hill E.W."/>
            <person name="Jurka J."/>
            <person name="Kiialainen A."/>
            <person name="Lindgren G."/>
            <person name="Liu J."/>
            <person name="Magnani E."/>
            <person name="Mickelson J.R."/>
            <person name="Murray J."/>
            <person name="Nergadze S.G."/>
            <person name="Onofrio R."/>
            <person name="Pedroni S."/>
            <person name="Piras M.F."/>
            <person name="Raudsepp T."/>
            <person name="Rocchi M."/>
            <person name="Roeed K.H."/>
            <person name="Ryder O.A."/>
            <person name="Searle S."/>
            <person name="Skow L."/>
            <person name="Swinburne J.E."/>
            <person name="Syvaenen A.C."/>
            <person name="Tozaki T."/>
            <person name="Valberg S.J."/>
            <person name="Vaudin M."/>
            <person name="White J.R."/>
            <person name="Zody M.C."/>
            <person name="Lander E.S."/>
            <person name="Lindblad-Toh K."/>
        </authorList>
    </citation>
    <scope>NUCLEOTIDE SEQUENCE [LARGE SCALE GENOMIC DNA]</scope>
    <source>
        <strain evidence="6 7">Thoroughbred</strain>
    </source>
</reference>
<dbReference type="PANTHER" id="PTHR11991:SF0">
    <property type="entry name" value="TRANSLATIONALLY-CONTROLLED TUMOR PROTEIN"/>
    <property type="match status" value="1"/>
</dbReference>
<evidence type="ECO:0000259" key="5">
    <source>
        <dbReference type="PROSITE" id="PS51797"/>
    </source>
</evidence>